<evidence type="ECO:0000259" key="2">
    <source>
        <dbReference type="Pfam" id="PF01814"/>
    </source>
</evidence>
<feature type="domain" description="Hemerythrin-like" evidence="2">
    <location>
        <begin position="7"/>
        <end position="122"/>
    </location>
</feature>
<name>A0A395LLE8_9SPHN</name>
<dbReference type="EMBL" id="QRBB01000001">
    <property type="protein sequence ID" value="RDS77818.1"/>
    <property type="molecule type" value="Genomic_DNA"/>
</dbReference>
<dbReference type="PANTHER" id="PTHR35585">
    <property type="entry name" value="HHE DOMAIN PROTEIN (AFU_ORTHOLOGUE AFUA_4G00730)"/>
    <property type="match status" value="1"/>
</dbReference>
<reference evidence="3 4" key="1">
    <citation type="submission" date="2018-07" db="EMBL/GenBank/DDBJ databases">
        <title>Erythrobacter nanhaiensis sp. nov., a novel member of the genus Erythrobacter isolated from the South China Sea.</title>
        <authorList>
            <person name="Chen X."/>
            <person name="Liu J."/>
        </authorList>
    </citation>
    <scope>NUCLEOTIDE SEQUENCE [LARGE SCALE GENOMIC DNA]</scope>
    <source>
        <strain evidence="3 4">S-5</strain>
    </source>
</reference>
<gene>
    <name evidence="3" type="ORF">DL238_09535</name>
</gene>
<dbReference type="Gene3D" id="1.20.120.520">
    <property type="entry name" value="nmb1532 protein domain like"/>
    <property type="match status" value="1"/>
</dbReference>
<protein>
    <submittedName>
        <fullName evidence="3">Hemerythrin domain-containing protein</fullName>
    </submittedName>
</protein>
<evidence type="ECO:0000313" key="3">
    <source>
        <dbReference type="EMBL" id="RDS77818.1"/>
    </source>
</evidence>
<evidence type="ECO:0000256" key="1">
    <source>
        <dbReference type="SAM" id="MobiDB-lite"/>
    </source>
</evidence>
<organism evidence="3 4">
    <name type="scientific">Alteriqipengyuania lutimaris</name>
    <dbReference type="NCBI Taxonomy" id="1538146"/>
    <lineage>
        <taxon>Bacteria</taxon>
        <taxon>Pseudomonadati</taxon>
        <taxon>Pseudomonadota</taxon>
        <taxon>Alphaproteobacteria</taxon>
        <taxon>Sphingomonadales</taxon>
        <taxon>Erythrobacteraceae</taxon>
        <taxon>Alteriqipengyuania</taxon>
    </lineage>
</organism>
<comment type="caution">
    <text evidence="3">The sequence shown here is derived from an EMBL/GenBank/DDBJ whole genome shotgun (WGS) entry which is preliminary data.</text>
</comment>
<dbReference type="InterPro" id="IPR012312">
    <property type="entry name" value="Hemerythrin-like"/>
</dbReference>
<dbReference type="PANTHER" id="PTHR35585:SF1">
    <property type="entry name" value="HHE DOMAIN PROTEIN (AFU_ORTHOLOGUE AFUA_4G00730)"/>
    <property type="match status" value="1"/>
</dbReference>
<dbReference type="AlphaFoldDB" id="A0A395LLE8"/>
<keyword evidence="4" id="KW-1185">Reference proteome</keyword>
<evidence type="ECO:0000313" key="4">
    <source>
        <dbReference type="Proteomes" id="UP000254101"/>
    </source>
</evidence>
<dbReference type="Pfam" id="PF01814">
    <property type="entry name" value="Hemerythrin"/>
    <property type="match status" value="1"/>
</dbReference>
<dbReference type="RefSeq" id="WP_115492042.1">
    <property type="nucleotide sequence ID" value="NZ_JACHWW010000001.1"/>
</dbReference>
<proteinExistence type="predicted"/>
<dbReference type="OrthoDB" id="5523420at2"/>
<dbReference type="CDD" id="cd12108">
    <property type="entry name" value="Hr-like"/>
    <property type="match status" value="1"/>
</dbReference>
<accession>A0A395LLE8</accession>
<dbReference type="Proteomes" id="UP000254101">
    <property type="component" value="Unassembled WGS sequence"/>
</dbReference>
<feature type="region of interest" description="Disordered" evidence="1">
    <location>
        <begin position="141"/>
        <end position="163"/>
    </location>
</feature>
<sequence length="163" mass="19226">MSNAQAIFDRLKQDHDRHRALLDRLLDTHGDSPERERLFTELTKELKSHAAAEEQALYSTMLRKPPTTDETRHSVAEHHEIDEMLNDLAATDMSEGAWLQKFKTFDHDYRHHIDEEEEDHFPDFKEYLDKADVEHMAEVFERRKNEEKAAAEVTPEKQEDAKE</sequence>